<protein>
    <submittedName>
        <fullName evidence="1">Uncharacterized protein</fullName>
    </submittedName>
</protein>
<dbReference type="EMBL" id="CP109527">
    <property type="protein sequence ID" value="WTY36597.1"/>
    <property type="molecule type" value="Genomic_DNA"/>
</dbReference>
<evidence type="ECO:0000313" key="2">
    <source>
        <dbReference type="Proteomes" id="UP001621418"/>
    </source>
</evidence>
<organism evidence="1 2">
    <name type="scientific">Nocardia salmonicida</name>
    <dbReference type="NCBI Taxonomy" id="53431"/>
    <lineage>
        <taxon>Bacteria</taxon>
        <taxon>Bacillati</taxon>
        <taxon>Actinomycetota</taxon>
        <taxon>Actinomycetes</taxon>
        <taxon>Mycobacteriales</taxon>
        <taxon>Nocardiaceae</taxon>
        <taxon>Nocardia</taxon>
    </lineage>
</organism>
<dbReference type="Gene3D" id="3.40.50.360">
    <property type="match status" value="1"/>
</dbReference>
<dbReference type="InterPro" id="IPR029039">
    <property type="entry name" value="Flavoprotein-like_sf"/>
</dbReference>
<dbReference type="RefSeq" id="WP_405148707.1">
    <property type="nucleotide sequence ID" value="NZ_CP109527.1"/>
</dbReference>
<proteinExistence type="predicted"/>
<sequence>MTTLLHIKAYSRGELRRSRSTANTFIETLAAKDAGSRVDTFDLFEPGLPDFGADY</sequence>
<accession>A0ABZ1N9D7</accession>
<evidence type="ECO:0000313" key="1">
    <source>
        <dbReference type="EMBL" id="WTY36597.1"/>
    </source>
</evidence>
<gene>
    <name evidence="1" type="ORF">OG308_01475</name>
</gene>
<keyword evidence="2" id="KW-1185">Reference proteome</keyword>
<name>A0ABZ1N9D7_9NOCA</name>
<reference evidence="1 2" key="1">
    <citation type="submission" date="2022-10" db="EMBL/GenBank/DDBJ databases">
        <title>The complete genomes of actinobacterial strains from the NBC collection.</title>
        <authorList>
            <person name="Joergensen T.S."/>
            <person name="Alvarez Arevalo M."/>
            <person name="Sterndorff E.B."/>
            <person name="Faurdal D."/>
            <person name="Vuksanovic O."/>
            <person name="Mourched A.-S."/>
            <person name="Charusanti P."/>
            <person name="Shaw S."/>
            <person name="Blin K."/>
            <person name="Weber T."/>
        </authorList>
    </citation>
    <scope>NUCLEOTIDE SEQUENCE [LARGE SCALE GENOMIC DNA]</scope>
    <source>
        <strain evidence="1 2">NBC_01413</strain>
    </source>
</reference>
<dbReference type="Proteomes" id="UP001621418">
    <property type="component" value="Chromosome"/>
</dbReference>